<dbReference type="PRINTS" id="PR00344">
    <property type="entry name" value="BCTRLSENSOR"/>
</dbReference>
<dbReference type="PANTHER" id="PTHR43065">
    <property type="entry name" value="SENSOR HISTIDINE KINASE"/>
    <property type="match status" value="1"/>
</dbReference>
<keyword evidence="8" id="KW-0902">Two-component regulatory system</keyword>
<dbReference type="CDD" id="cd00156">
    <property type="entry name" value="REC"/>
    <property type="match status" value="1"/>
</dbReference>
<evidence type="ECO:0000259" key="11">
    <source>
        <dbReference type="PROSITE" id="PS50110"/>
    </source>
</evidence>
<dbReference type="InterPro" id="IPR036097">
    <property type="entry name" value="HisK_dim/P_sf"/>
</dbReference>
<dbReference type="InterPro" id="IPR004358">
    <property type="entry name" value="Sig_transdc_His_kin-like_C"/>
</dbReference>
<dbReference type="InterPro" id="IPR003594">
    <property type="entry name" value="HATPase_dom"/>
</dbReference>
<evidence type="ECO:0000256" key="6">
    <source>
        <dbReference type="ARBA" id="ARBA00022777"/>
    </source>
</evidence>
<keyword evidence="7" id="KW-0067">ATP-binding</keyword>
<dbReference type="InterPro" id="IPR000014">
    <property type="entry name" value="PAS"/>
</dbReference>
<keyword evidence="15" id="KW-1185">Reference proteome</keyword>
<keyword evidence="3 9" id="KW-0597">Phosphoprotein</keyword>
<dbReference type="Pfam" id="PF08448">
    <property type="entry name" value="PAS_4"/>
    <property type="match status" value="1"/>
</dbReference>
<comment type="catalytic activity">
    <reaction evidence="1">
        <text>ATP + protein L-histidine = ADP + protein N-phospho-L-histidine.</text>
        <dbReference type="EC" id="2.7.13.3"/>
    </reaction>
</comment>
<dbReference type="InterPro" id="IPR011006">
    <property type="entry name" value="CheY-like_superfamily"/>
</dbReference>
<sequence>MGWMRMIMKFRKTEQALREKEELFRKSFEMAPVGIAMVDLDYRLKKANRAYCDTLGYSEEELRHLTLSDFTHPDDLEKNLRLQGALGRGEIRHFEMEKRFIQKSGKVVYGILRASLIRSQAGKPLYFIGQVLDITERKQMEEALKVAEREKAAVLNSISEIVVYLDTEYRILWANRATSQFLGISPEQLAGRHCFDVWFHRNSPCHDCPVTRAISTCQVEEGQIVGPDGQAWLIRGYPVNDEQGAFVGIVEIVQDITEKQQLENELLKMKKLESVGIFAGGIAHDFNNLISIILGNIEMAAIQDHAGPPEFLSEARKATLRAKALTRQLMTFSKGGAPVRKRGDILRLIEDTAAEQLKNSGLTFQIITSSRPETLLFDPEQIRFVLENLIINAREAMPNGGHLQFTVENVRVGDKGPESGMPLCEGRYVRISITDSGVGIPETLLPLIFDPYFSTKEMGVQKGMGLGLATSYSIVRKHGGHISAASQEHMGSTFSVYLPAGEGETTILSRPAEQADHKIAGNSVADTGRKKRILVMDDEEMVRNIAGRMLAHLGYGYAVAEDGHDAVEIYEKALNNSRPFDAVILDLTAADGPGGQETLQRLRQADPQVKAIVSSGYAEDPVMLRFREFGFADVIPKPYSIRIMADALARIFRQPAGE</sequence>
<dbReference type="InterPro" id="IPR013767">
    <property type="entry name" value="PAS_fold"/>
</dbReference>
<proteinExistence type="predicted"/>
<feature type="domain" description="PAC" evidence="13">
    <location>
        <begin position="94"/>
        <end position="146"/>
    </location>
</feature>
<dbReference type="PROSITE" id="PS50113">
    <property type="entry name" value="PAC"/>
    <property type="match status" value="2"/>
</dbReference>
<dbReference type="CDD" id="cd00082">
    <property type="entry name" value="HisKA"/>
    <property type="match status" value="1"/>
</dbReference>
<dbReference type="GO" id="GO:0000155">
    <property type="term" value="F:phosphorelay sensor kinase activity"/>
    <property type="evidence" value="ECO:0007669"/>
    <property type="project" value="InterPro"/>
</dbReference>
<evidence type="ECO:0000313" key="15">
    <source>
        <dbReference type="Proteomes" id="UP000288096"/>
    </source>
</evidence>
<dbReference type="SMART" id="SM00387">
    <property type="entry name" value="HATPase_c"/>
    <property type="match status" value="1"/>
</dbReference>
<evidence type="ECO:0000256" key="3">
    <source>
        <dbReference type="ARBA" id="ARBA00022553"/>
    </source>
</evidence>
<feature type="modified residue" description="4-aspartylphosphate" evidence="9">
    <location>
        <position position="586"/>
    </location>
</feature>
<dbReference type="PANTHER" id="PTHR43065:SF42">
    <property type="entry name" value="TWO-COMPONENT SENSOR PPRA"/>
    <property type="match status" value="1"/>
</dbReference>
<evidence type="ECO:0000256" key="1">
    <source>
        <dbReference type="ARBA" id="ARBA00000085"/>
    </source>
</evidence>
<dbReference type="InterPro" id="IPR000700">
    <property type="entry name" value="PAS-assoc_C"/>
</dbReference>
<dbReference type="PROSITE" id="PS50109">
    <property type="entry name" value="HIS_KIN"/>
    <property type="match status" value="1"/>
</dbReference>
<dbReference type="SMART" id="SM00091">
    <property type="entry name" value="PAS"/>
    <property type="match status" value="2"/>
</dbReference>
<dbReference type="Gene3D" id="3.40.50.2300">
    <property type="match status" value="1"/>
</dbReference>
<dbReference type="InterPro" id="IPR001610">
    <property type="entry name" value="PAC"/>
</dbReference>
<dbReference type="Pfam" id="PF00072">
    <property type="entry name" value="Response_reg"/>
    <property type="match status" value="1"/>
</dbReference>
<dbReference type="GO" id="GO:0006355">
    <property type="term" value="P:regulation of DNA-templated transcription"/>
    <property type="evidence" value="ECO:0007669"/>
    <property type="project" value="InterPro"/>
</dbReference>
<dbReference type="SMART" id="SM00388">
    <property type="entry name" value="HisKA"/>
    <property type="match status" value="1"/>
</dbReference>
<feature type="domain" description="PAS" evidence="12">
    <location>
        <begin position="147"/>
        <end position="192"/>
    </location>
</feature>
<dbReference type="InterPro" id="IPR013656">
    <property type="entry name" value="PAS_4"/>
</dbReference>
<dbReference type="EC" id="2.7.13.3" evidence="2"/>
<evidence type="ECO:0000259" key="10">
    <source>
        <dbReference type="PROSITE" id="PS50109"/>
    </source>
</evidence>
<dbReference type="SUPFAM" id="SSF47384">
    <property type="entry name" value="Homodimeric domain of signal transducing histidine kinase"/>
    <property type="match status" value="1"/>
</dbReference>
<accession>A0A401FUS0</accession>
<dbReference type="EMBL" id="BEXT01000001">
    <property type="protein sequence ID" value="GBC60694.1"/>
    <property type="molecule type" value="Genomic_DNA"/>
</dbReference>
<evidence type="ECO:0000256" key="5">
    <source>
        <dbReference type="ARBA" id="ARBA00022741"/>
    </source>
</evidence>
<evidence type="ECO:0000313" key="14">
    <source>
        <dbReference type="EMBL" id="GBC60694.1"/>
    </source>
</evidence>
<dbReference type="Pfam" id="PF02518">
    <property type="entry name" value="HATPase_c"/>
    <property type="match status" value="1"/>
</dbReference>
<dbReference type="GO" id="GO:0005524">
    <property type="term" value="F:ATP binding"/>
    <property type="evidence" value="ECO:0007669"/>
    <property type="project" value="UniProtKB-KW"/>
</dbReference>
<dbReference type="PROSITE" id="PS50112">
    <property type="entry name" value="PAS"/>
    <property type="match status" value="2"/>
</dbReference>
<dbReference type="CDD" id="cd00130">
    <property type="entry name" value="PAS"/>
    <property type="match status" value="2"/>
</dbReference>
<dbReference type="Gene3D" id="3.30.450.20">
    <property type="entry name" value="PAS domain"/>
    <property type="match status" value="2"/>
</dbReference>
<dbReference type="SUPFAM" id="SSF52172">
    <property type="entry name" value="CheY-like"/>
    <property type="match status" value="1"/>
</dbReference>
<gene>
    <name evidence="14" type="ORF">DENIS_1651</name>
</gene>
<feature type="domain" description="Histidine kinase" evidence="10">
    <location>
        <begin position="281"/>
        <end position="502"/>
    </location>
</feature>
<reference evidence="15" key="2">
    <citation type="submission" date="2019-01" db="EMBL/GenBank/DDBJ databases">
        <title>Genome sequence of Desulfonema ishimotonii strain Tokyo 01.</title>
        <authorList>
            <person name="Fukui M."/>
        </authorList>
    </citation>
    <scope>NUCLEOTIDE SEQUENCE [LARGE SCALE GENOMIC DNA]</scope>
    <source>
        <strain evidence="15">Tokyo 01</strain>
    </source>
</reference>
<evidence type="ECO:0000259" key="12">
    <source>
        <dbReference type="PROSITE" id="PS50112"/>
    </source>
</evidence>
<feature type="domain" description="PAC" evidence="13">
    <location>
        <begin position="218"/>
        <end position="268"/>
    </location>
</feature>
<dbReference type="NCBIfam" id="TIGR00229">
    <property type="entry name" value="sensory_box"/>
    <property type="match status" value="2"/>
</dbReference>
<dbReference type="SUPFAM" id="SSF55874">
    <property type="entry name" value="ATPase domain of HSP90 chaperone/DNA topoisomerase II/histidine kinase"/>
    <property type="match status" value="1"/>
</dbReference>
<dbReference type="InterPro" id="IPR035965">
    <property type="entry name" value="PAS-like_dom_sf"/>
</dbReference>
<dbReference type="Pfam" id="PF00989">
    <property type="entry name" value="PAS"/>
    <property type="match status" value="1"/>
</dbReference>
<organism evidence="14 15">
    <name type="scientific">Desulfonema ishimotonii</name>
    <dbReference type="NCBI Taxonomy" id="45657"/>
    <lineage>
        <taxon>Bacteria</taxon>
        <taxon>Pseudomonadati</taxon>
        <taxon>Thermodesulfobacteriota</taxon>
        <taxon>Desulfobacteria</taxon>
        <taxon>Desulfobacterales</taxon>
        <taxon>Desulfococcaceae</taxon>
        <taxon>Desulfonema</taxon>
    </lineage>
</organism>
<reference evidence="15" key="1">
    <citation type="submission" date="2017-11" db="EMBL/GenBank/DDBJ databases">
        <authorList>
            <person name="Watanabe M."/>
            <person name="Kojima H."/>
        </authorList>
    </citation>
    <scope>NUCLEOTIDE SEQUENCE [LARGE SCALE GENOMIC DNA]</scope>
    <source>
        <strain evidence="15">Tokyo 01</strain>
    </source>
</reference>
<dbReference type="SMART" id="SM00086">
    <property type="entry name" value="PAC"/>
    <property type="match status" value="2"/>
</dbReference>
<keyword evidence="6" id="KW-0418">Kinase</keyword>
<evidence type="ECO:0000259" key="13">
    <source>
        <dbReference type="PROSITE" id="PS50113"/>
    </source>
</evidence>
<protein>
    <recommendedName>
        <fullName evidence="2">histidine kinase</fullName>
        <ecNumber evidence="2">2.7.13.3</ecNumber>
    </recommendedName>
</protein>
<comment type="caution">
    <text evidence="14">The sequence shown here is derived from an EMBL/GenBank/DDBJ whole genome shotgun (WGS) entry which is preliminary data.</text>
</comment>
<evidence type="ECO:0000256" key="4">
    <source>
        <dbReference type="ARBA" id="ARBA00022679"/>
    </source>
</evidence>
<dbReference type="SUPFAM" id="SSF55785">
    <property type="entry name" value="PYP-like sensor domain (PAS domain)"/>
    <property type="match status" value="2"/>
</dbReference>
<dbReference type="AlphaFoldDB" id="A0A401FUS0"/>
<dbReference type="InterPro" id="IPR036890">
    <property type="entry name" value="HATPase_C_sf"/>
</dbReference>
<keyword evidence="4" id="KW-0808">Transferase</keyword>
<dbReference type="PROSITE" id="PS50110">
    <property type="entry name" value="RESPONSE_REGULATORY"/>
    <property type="match status" value="1"/>
</dbReference>
<evidence type="ECO:0000256" key="9">
    <source>
        <dbReference type="PROSITE-ProRule" id="PRU00169"/>
    </source>
</evidence>
<dbReference type="Proteomes" id="UP000288096">
    <property type="component" value="Unassembled WGS sequence"/>
</dbReference>
<feature type="domain" description="PAS" evidence="12">
    <location>
        <begin position="20"/>
        <end position="77"/>
    </location>
</feature>
<dbReference type="Gene3D" id="3.30.565.10">
    <property type="entry name" value="Histidine kinase-like ATPase, C-terminal domain"/>
    <property type="match status" value="1"/>
</dbReference>
<feature type="domain" description="Response regulatory" evidence="11">
    <location>
        <begin position="532"/>
        <end position="652"/>
    </location>
</feature>
<dbReference type="InterPro" id="IPR003661">
    <property type="entry name" value="HisK_dim/P_dom"/>
</dbReference>
<dbReference type="InterPro" id="IPR005467">
    <property type="entry name" value="His_kinase_dom"/>
</dbReference>
<evidence type="ECO:0000256" key="7">
    <source>
        <dbReference type="ARBA" id="ARBA00022840"/>
    </source>
</evidence>
<dbReference type="Gene3D" id="1.10.287.130">
    <property type="match status" value="1"/>
</dbReference>
<keyword evidence="5" id="KW-0547">Nucleotide-binding</keyword>
<dbReference type="SMART" id="SM00448">
    <property type="entry name" value="REC"/>
    <property type="match status" value="1"/>
</dbReference>
<evidence type="ECO:0000256" key="2">
    <source>
        <dbReference type="ARBA" id="ARBA00012438"/>
    </source>
</evidence>
<name>A0A401FUS0_9BACT</name>
<evidence type="ECO:0000256" key="8">
    <source>
        <dbReference type="ARBA" id="ARBA00023012"/>
    </source>
</evidence>
<dbReference type="InterPro" id="IPR001789">
    <property type="entry name" value="Sig_transdc_resp-reg_receiver"/>
</dbReference>